<sequence length="168" mass="17782">MAPAGNPAPRGRFDRGLLPDPETYYIATEGLAFREKRGTWRTADCPWHGGQSLRINLASGAYACMGCGERGGDVIAFAMNRHGLTFVEAARRLGCWIEDGSAIAPPPTRPAGLSAADALALIAADAELLAIEALRVANGHVLDQNARQAIIDAARRVLLLATPPGGRR</sequence>
<dbReference type="InterPro" id="IPR002694">
    <property type="entry name" value="Znf_CHC2"/>
</dbReference>
<organism evidence="2 3">
    <name type="scientific">Tepidicella xavieri</name>
    <dbReference type="NCBI Taxonomy" id="360241"/>
    <lineage>
        <taxon>Bacteria</taxon>
        <taxon>Pseudomonadati</taxon>
        <taxon>Pseudomonadota</taxon>
        <taxon>Betaproteobacteria</taxon>
        <taxon>Burkholderiales</taxon>
        <taxon>Tepidicella</taxon>
    </lineage>
</organism>
<dbReference type="GO" id="GO:0003899">
    <property type="term" value="F:DNA-directed RNA polymerase activity"/>
    <property type="evidence" value="ECO:0007669"/>
    <property type="project" value="InterPro"/>
</dbReference>
<dbReference type="SMART" id="SM00400">
    <property type="entry name" value="ZnF_CHCC"/>
    <property type="match status" value="1"/>
</dbReference>
<proteinExistence type="predicted"/>
<dbReference type="GO" id="GO:0006260">
    <property type="term" value="P:DNA replication"/>
    <property type="evidence" value="ECO:0007669"/>
    <property type="project" value="InterPro"/>
</dbReference>
<evidence type="ECO:0000313" key="3">
    <source>
        <dbReference type="Proteomes" id="UP000295510"/>
    </source>
</evidence>
<feature type="domain" description="Zinc finger CHC2-type" evidence="1">
    <location>
        <begin position="45"/>
        <end position="94"/>
    </location>
</feature>
<dbReference type="Gene3D" id="3.90.580.10">
    <property type="entry name" value="Zinc finger, CHC2-type domain"/>
    <property type="match status" value="1"/>
</dbReference>
<evidence type="ECO:0000313" key="2">
    <source>
        <dbReference type="EMBL" id="TDQ43156.1"/>
    </source>
</evidence>
<evidence type="ECO:0000259" key="1">
    <source>
        <dbReference type="SMART" id="SM00400"/>
    </source>
</evidence>
<name>A0A4R6UBC2_9BURK</name>
<dbReference type="Pfam" id="PF01807">
    <property type="entry name" value="Zn_ribbon_DnaG"/>
    <property type="match status" value="1"/>
</dbReference>
<dbReference type="OrthoDB" id="5639125at2"/>
<dbReference type="GO" id="GO:0003677">
    <property type="term" value="F:DNA binding"/>
    <property type="evidence" value="ECO:0007669"/>
    <property type="project" value="InterPro"/>
</dbReference>
<keyword evidence="3" id="KW-1185">Reference proteome</keyword>
<dbReference type="Proteomes" id="UP000295510">
    <property type="component" value="Unassembled WGS sequence"/>
</dbReference>
<dbReference type="EMBL" id="SNYL01000008">
    <property type="protein sequence ID" value="TDQ43156.1"/>
    <property type="molecule type" value="Genomic_DNA"/>
</dbReference>
<protein>
    <submittedName>
        <fullName evidence="2">CHC2-type zinc finger protein</fullName>
    </submittedName>
</protein>
<accession>A0A4R6UBC2</accession>
<dbReference type="SUPFAM" id="SSF57783">
    <property type="entry name" value="Zinc beta-ribbon"/>
    <property type="match status" value="1"/>
</dbReference>
<gene>
    <name evidence="2" type="ORF">DFR43_108100</name>
</gene>
<reference evidence="2 3" key="1">
    <citation type="submission" date="2019-03" db="EMBL/GenBank/DDBJ databases">
        <title>Genomic Encyclopedia of Type Strains, Phase IV (KMG-IV): sequencing the most valuable type-strain genomes for metagenomic binning, comparative biology and taxonomic classification.</title>
        <authorList>
            <person name="Goeker M."/>
        </authorList>
    </citation>
    <scope>NUCLEOTIDE SEQUENCE [LARGE SCALE GENOMIC DNA]</scope>
    <source>
        <strain evidence="2 3">DSM 19605</strain>
    </source>
</reference>
<dbReference type="InterPro" id="IPR036977">
    <property type="entry name" value="DNA_primase_Znf_CHC2"/>
</dbReference>
<dbReference type="GO" id="GO:0008270">
    <property type="term" value="F:zinc ion binding"/>
    <property type="evidence" value="ECO:0007669"/>
    <property type="project" value="InterPro"/>
</dbReference>
<comment type="caution">
    <text evidence="2">The sequence shown here is derived from an EMBL/GenBank/DDBJ whole genome shotgun (WGS) entry which is preliminary data.</text>
</comment>
<dbReference type="AlphaFoldDB" id="A0A4R6UBC2"/>